<dbReference type="Proteomes" id="UP001060085">
    <property type="component" value="Linkage Group LG05"/>
</dbReference>
<protein>
    <submittedName>
        <fullName evidence="1">Uncharacterized protein</fullName>
    </submittedName>
</protein>
<name>A0ACC0AQP1_CATRO</name>
<sequence>MKKLKASNRNEDNGMVAYMEEALKNKFEEFGGQGKASKLFAIPTLPSPVGFCRVKLGIFRTYHRREVPPIVDVSNQGFNGYFKPLSYRLARRFFKEGGEPQKRVESKVTSNWIFINNV</sequence>
<comment type="caution">
    <text evidence="1">The sequence shown here is derived from an EMBL/GenBank/DDBJ whole genome shotgun (WGS) entry which is preliminary data.</text>
</comment>
<keyword evidence="2" id="KW-1185">Reference proteome</keyword>
<proteinExistence type="predicted"/>
<reference evidence="2" key="1">
    <citation type="journal article" date="2023" name="Nat. Plants">
        <title>Single-cell RNA sequencing provides a high-resolution roadmap for understanding the multicellular compartmentation of specialized metabolism.</title>
        <authorList>
            <person name="Sun S."/>
            <person name="Shen X."/>
            <person name="Li Y."/>
            <person name="Li Y."/>
            <person name="Wang S."/>
            <person name="Li R."/>
            <person name="Zhang H."/>
            <person name="Shen G."/>
            <person name="Guo B."/>
            <person name="Wei J."/>
            <person name="Xu J."/>
            <person name="St-Pierre B."/>
            <person name="Chen S."/>
            <person name="Sun C."/>
        </authorList>
    </citation>
    <scope>NUCLEOTIDE SEQUENCE [LARGE SCALE GENOMIC DNA]</scope>
</reference>
<dbReference type="EMBL" id="CM044705">
    <property type="protein sequence ID" value="KAI5662869.1"/>
    <property type="molecule type" value="Genomic_DNA"/>
</dbReference>
<evidence type="ECO:0000313" key="2">
    <source>
        <dbReference type="Proteomes" id="UP001060085"/>
    </source>
</evidence>
<accession>A0ACC0AQP1</accession>
<evidence type="ECO:0000313" key="1">
    <source>
        <dbReference type="EMBL" id="KAI5662869.1"/>
    </source>
</evidence>
<gene>
    <name evidence="1" type="ORF">M9H77_22192</name>
</gene>
<organism evidence="1 2">
    <name type="scientific">Catharanthus roseus</name>
    <name type="common">Madagascar periwinkle</name>
    <name type="synonym">Vinca rosea</name>
    <dbReference type="NCBI Taxonomy" id="4058"/>
    <lineage>
        <taxon>Eukaryota</taxon>
        <taxon>Viridiplantae</taxon>
        <taxon>Streptophyta</taxon>
        <taxon>Embryophyta</taxon>
        <taxon>Tracheophyta</taxon>
        <taxon>Spermatophyta</taxon>
        <taxon>Magnoliopsida</taxon>
        <taxon>eudicotyledons</taxon>
        <taxon>Gunneridae</taxon>
        <taxon>Pentapetalae</taxon>
        <taxon>asterids</taxon>
        <taxon>lamiids</taxon>
        <taxon>Gentianales</taxon>
        <taxon>Apocynaceae</taxon>
        <taxon>Rauvolfioideae</taxon>
        <taxon>Vinceae</taxon>
        <taxon>Catharanthinae</taxon>
        <taxon>Catharanthus</taxon>
    </lineage>
</organism>